<dbReference type="GO" id="GO:0008897">
    <property type="term" value="F:holo-[acyl-carrier-protein] synthase activity"/>
    <property type="evidence" value="ECO:0007669"/>
    <property type="project" value="UniProtKB-UniRule"/>
</dbReference>
<dbReference type="InterPro" id="IPR002582">
    <property type="entry name" value="ACPS"/>
</dbReference>
<comment type="cofactor">
    <cofactor evidence="8">
        <name>Mg(2+)</name>
        <dbReference type="ChEBI" id="CHEBI:18420"/>
    </cofactor>
</comment>
<keyword evidence="3 8" id="KW-0479">Metal-binding</keyword>
<feature type="binding site" evidence="8">
    <location>
        <position position="9"/>
    </location>
    <ligand>
        <name>Mg(2+)</name>
        <dbReference type="ChEBI" id="CHEBI:18420"/>
    </ligand>
</feature>
<accession>A0AAE2S943</accession>
<evidence type="ECO:0000313" key="11">
    <source>
        <dbReference type="Proteomes" id="UP000634206"/>
    </source>
</evidence>
<dbReference type="NCBIfam" id="TIGR00556">
    <property type="entry name" value="pantethn_trn"/>
    <property type="match status" value="1"/>
</dbReference>
<dbReference type="NCBIfam" id="TIGR00516">
    <property type="entry name" value="acpS"/>
    <property type="match status" value="1"/>
</dbReference>
<comment type="catalytic activity">
    <reaction evidence="8">
        <text>apo-[ACP] + CoA = holo-[ACP] + adenosine 3',5'-bisphosphate + H(+)</text>
        <dbReference type="Rhea" id="RHEA:12068"/>
        <dbReference type="Rhea" id="RHEA-COMP:9685"/>
        <dbReference type="Rhea" id="RHEA-COMP:9690"/>
        <dbReference type="ChEBI" id="CHEBI:15378"/>
        <dbReference type="ChEBI" id="CHEBI:29999"/>
        <dbReference type="ChEBI" id="CHEBI:57287"/>
        <dbReference type="ChEBI" id="CHEBI:58343"/>
        <dbReference type="ChEBI" id="CHEBI:64479"/>
        <dbReference type="EC" id="2.7.8.7"/>
    </reaction>
</comment>
<evidence type="ECO:0000256" key="3">
    <source>
        <dbReference type="ARBA" id="ARBA00022723"/>
    </source>
</evidence>
<gene>
    <name evidence="8 10" type="primary">acpS</name>
    <name evidence="10" type="ORF">JIN83_02890</name>
</gene>
<dbReference type="HAMAP" id="MF_00101">
    <property type="entry name" value="AcpS"/>
    <property type="match status" value="1"/>
</dbReference>
<evidence type="ECO:0000256" key="6">
    <source>
        <dbReference type="ARBA" id="ARBA00023098"/>
    </source>
</evidence>
<protein>
    <recommendedName>
        <fullName evidence="8">Holo-[acyl-carrier-protein] synthase</fullName>
        <shortName evidence="8">Holo-ACP synthase</shortName>
        <ecNumber evidence="8">2.7.8.7</ecNumber>
    </recommendedName>
    <alternativeName>
        <fullName evidence="8">4'-phosphopantetheinyl transferase AcpS</fullName>
    </alternativeName>
</protein>
<dbReference type="Gene3D" id="3.90.470.20">
    <property type="entry name" value="4'-phosphopantetheinyl transferase domain"/>
    <property type="match status" value="1"/>
</dbReference>
<keyword evidence="7 8" id="KW-0275">Fatty acid biosynthesis</keyword>
<keyword evidence="1 8" id="KW-0444">Lipid biosynthesis</keyword>
<dbReference type="InterPro" id="IPR004568">
    <property type="entry name" value="Ppantetheine-prot_Trfase_dom"/>
</dbReference>
<dbReference type="GO" id="GO:0005737">
    <property type="term" value="C:cytoplasm"/>
    <property type="evidence" value="ECO:0007669"/>
    <property type="project" value="UniProtKB-SubCell"/>
</dbReference>
<evidence type="ECO:0000256" key="7">
    <source>
        <dbReference type="ARBA" id="ARBA00023160"/>
    </source>
</evidence>
<feature type="binding site" evidence="8">
    <location>
        <position position="58"/>
    </location>
    <ligand>
        <name>Mg(2+)</name>
        <dbReference type="ChEBI" id="CHEBI:18420"/>
    </ligand>
</feature>
<proteinExistence type="inferred from homology"/>
<comment type="caution">
    <text evidence="10">The sequence shown here is derived from an EMBL/GenBank/DDBJ whole genome shotgun (WGS) entry which is preliminary data.</text>
</comment>
<dbReference type="AlphaFoldDB" id="A0AAE2S943"/>
<evidence type="ECO:0000259" key="9">
    <source>
        <dbReference type="Pfam" id="PF01648"/>
    </source>
</evidence>
<evidence type="ECO:0000256" key="8">
    <source>
        <dbReference type="HAMAP-Rule" id="MF_00101"/>
    </source>
</evidence>
<evidence type="ECO:0000256" key="4">
    <source>
        <dbReference type="ARBA" id="ARBA00022832"/>
    </source>
</evidence>
<comment type="subcellular location">
    <subcellularLocation>
        <location evidence="8">Cytoplasm</location>
    </subcellularLocation>
</comment>
<dbReference type="EC" id="2.7.8.7" evidence="8"/>
<keyword evidence="5 8" id="KW-0460">Magnesium</keyword>
<evidence type="ECO:0000256" key="2">
    <source>
        <dbReference type="ARBA" id="ARBA00022679"/>
    </source>
</evidence>
<dbReference type="Proteomes" id="UP000634206">
    <property type="component" value="Unassembled WGS sequence"/>
</dbReference>
<keyword evidence="6 8" id="KW-0443">Lipid metabolism</keyword>
<sequence>MNIYGIGIDVVEVERIGSSMAEFGDRFADRVFTAPERDYCERQKRPEIHYAARFAAKEAVAKALGTGIGKDLAWLDMEVRRRDSGEPEVFLSGDGAKFAEKIKLAQIKISLTHAQHYAAANAVVLVE</sequence>
<dbReference type="EMBL" id="JAENIG010000001">
    <property type="protein sequence ID" value="MBK1853893.1"/>
    <property type="molecule type" value="Genomic_DNA"/>
</dbReference>
<comment type="similarity">
    <text evidence="8">Belongs to the P-Pant transferase superfamily. AcpS family.</text>
</comment>
<organism evidence="10 11">
    <name type="scientific">Oceaniferula flava</name>
    <dbReference type="NCBI Taxonomy" id="2800421"/>
    <lineage>
        <taxon>Bacteria</taxon>
        <taxon>Pseudomonadati</taxon>
        <taxon>Verrucomicrobiota</taxon>
        <taxon>Verrucomicrobiia</taxon>
        <taxon>Verrucomicrobiales</taxon>
        <taxon>Verrucomicrobiaceae</taxon>
        <taxon>Oceaniferula</taxon>
    </lineage>
</organism>
<dbReference type="SUPFAM" id="SSF56214">
    <property type="entry name" value="4'-phosphopantetheinyl transferase"/>
    <property type="match status" value="1"/>
</dbReference>
<keyword evidence="11" id="KW-1185">Reference proteome</keyword>
<dbReference type="InterPro" id="IPR008278">
    <property type="entry name" value="4-PPantetheinyl_Trfase_dom"/>
</dbReference>
<evidence type="ECO:0000313" key="10">
    <source>
        <dbReference type="EMBL" id="MBK1853893.1"/>
    </source>
</evidence>
<keyword evidence="2 8" id="KW-0808">Transferase</keyword>
<dbReference type="RefSeq" id="WP_309488497.1">
    <property type="nucleotide sequence ID" value="NZ_JAENIG010000001.1"/>
</dbReference>
<evidence type="ECO:0000256" key="1">
    <source>
        <dbReference type="ARBA" id="ARBA00022516"/>
    </source>
</evidence>
<dbReference type="GO" id="GO:0006633">
    <property type="term" value="P:fatty acid biosynthetic process"/>
    <property type="evidence" value="ECO:0007669"/>
    <property type="project" value="UniProtKB-UniRule"/>
</dbReference>
<dbReference type="InterPro" id="IPR037143">
    <property type="entry name" value="4-PPantetheinyl_Trfase_dom_sf"/>
</dbReference>
<keyword evidence="8" id="KW-0963">Cytoplasm</keyword>
<reference evidence="10" key="1">
    <citation type="submission" date="2021-01" db="EMBL/GenBank/DDBJ databases">
        <title>Modified the classification status of verrucomicrobia.</title>
        <authorList>
            <person name="Feng X."/>
        </authorList>
    </citation>
    <scope>NUCLEOTIDE SEQUENCE</scope>
    <source>
        <strain evidence="10">5K15</strain>
    </source>
</reference>
<dbReference type="Pfam" id="PF01648">
    <property type="entry name" value="ACPS"/>
    <property type="match status" value="1"/>
</dbReference>
<dbReference type="GO" id="GO:0000287">
    <property type="term" value="F:magnesium ion binding"/>
    <property type="evidence" value="ECO:0007669"/>
    <property type="project" value="UniProtKB-UniRule"/>
</dbReference>
<keyword evidence="4 8" id="KW-0276">Fatty acid metabolism</keyword>
<feature type="domain" description="4'-phosphopantetheinyl transferase" evidence="9">
    <location>
        <begin position="5"/>
        <end position="104"/>
    </location>
</feature>
<evidence type="ECO:0000256" key="5">
    <source>
        <dbReference type="ARBA" id="ARBA00022842"/>
    </source>
</evidence>
<name>A0AAE2S943_9BACT</name>
<comment type="function">
    <text evidence="8">Transfers the 4'-phosphopantetheine moiety from coenzyme A to a Ser of acyl-carrier-protein.</text>
</comment>